<organism evidence="2 3">
    <name type="scientific">Haemophilus haemolyticus</name>
    <dbReference type="NCBI Taxonomy" id="726"/>
    <lineage>
        <taxon>Bacteria</taxon>
        <taxon>Pseudomonadati</taxon>
        <taxon>Pseudomonadota</taxon>
        <taxon>Gammaproteobacteria</taxon>
        <taxon>Pasteurellales</taxon>
        <taxon>Pasteurellaceae</taxon>
        <taxon>Haemophilus</taxon>
    </lineage>
</organism>
<evidence type="ECO:0000313" key="2">
    <source>
        <dbReference type="EMBL" id="KKZ59300.1"/>
    </source>
</evidence>
<dbReference type="AlphaFoldDB" id="A0A0M3G8G3"/>
<name>A0A0M3G8G3_HAEHA</name>
<sequence length="57" mass="6847">MRCRQATRMISESHERSLDIQEKVGLKVHLVTCPHCRRFQRNCETLSEMMKKFKDSH</sequence>
<dbReference type="InterPro" id="IPR027383">
    <property type="entry name" value="Znf_put"/>
</dbReference>
<feature type="domain" description="Putative zinc-finger" evidence="1">
    <location>
        <begin position="3"/>
        <end position="37"/>
    </location>
</feature>
<protein>
    <submittedName>
        <fullName evidence="2">DsDNA-mimic protein</fullName>
    </submittedName>
</protein>
<dbReference type="EMBL" id="LCTK01000007">
    <property type="protein sequence ID" value="KKZ59300.1"/>
    <property type="molecule type" value="Genomic_DNA"/>
</dbReference>
<evidence type="ECO:0000313" key="3">
    <source>
        <dbReference type="Proteomes" id="UP000034750"/>
    </source>
</evidence>
<evidence type="ECO:0000259" key="1">
    <source>
        <dbReference type="Pfam" id="PF13490"/>
    </source>
</evidence>
<accession>A0A0M3G8G3</accession>
<dbReference type="Pfam" id="PF13490">
    <property type="entry name" value="zf-HC2"/>
    <property type="match status" value="1"/>
</dbReference>
<gene>
    <name evidence="2" type="ORF">AAX18_02700</name>
</gene>
<dbReference type="Proteomes" id="UP000034750">
    <property type="component" value="Unassembled WGS sequence"/>
</dbReference>
<comment type="caution">
    <text evidence="2">The sequence shown here is derived from an EMBL/GenBank/DDBJ whole genome shotgun (WGS) entry which is preliminary data.</text>
</comment>
<dbReference type="RefSeq" id="WP_005628777.1">
    <property type="nucleotide sequence ID" value="NZ_CP031238.1"/>
</dbReference>
<proteinExistence type="predicted"/>
<dbReference type="PATRIC" id="fig|726.54.peg.542"/>
<reference evidence="2 3" key="1">
    <citation type="submission" date="2015-05" db="EMBL/GenBank/DDBJ databases">
        <title>Comparative analyses of the lipooligosaccharides from nottypeable Haemophilus influenzae and Haemophilus haemolyticus.</title>
        <authorList>
            <person name="Post D.M.B."/>
            <person name="Ketterer M.R."/>
            <person name="Coffin J.E."/>
            <person name="Reinders L.M."/>
            <person name="Munson R.S.Jr."/>
            <person name="Bair T.B."/>
            <person name="Murphy T.F."/>
            <person name="Foster E."/>
            <person name="Gibson B.W."/>
            <person name="Apicella M.A."/>
        </authorList>
    </citation>
    <scope>NUCLEOTIDE SEQUENCE [LARGE SCALE GENOMIC DNA]</scope>
    <source>
        <strain evidence="2 3">11P18</strain>
    </source>
</reference>